<dbReference type="EMBL" id="CP042191">
    <property type="protein sequence ID" value="QDS72440.1"/>
    <property type="molecule type" value="Genomic_DNA"/>
</dbReference>
<gene>
    <name evidence="2" type="ORF">FKW77_009319</name>
</gene>
<feature type="compositionally biased region" description="Polar residues" evidence="1">
    <location>
        <begin position="413"/>
        <end position="423"/>
    </location>
</feature>
<keyword evidence="3" id="KW-1185">Reference proteome</keyword>
<reference evidence="2 3" key="1">
    <citation type="submission" date="2019-07" db="EMBL/GenBank/DDBJ databases">
        <title>Finished genome of Venturia effusa.</title>
        <authorList>
            <person name="Young C.A."/>
            <person name="Cox M.P."/>
            <person name="Ganley A.R.D."/>
            <person name="David W.J."/>
        </authorList>
    </citation>
    <scope>NUCLEOTIDE SEQUENCE [LARGE SCALE GENOMIC DNA]</scope>
    <source>
        <strain evidence="3">albino</strain>
    </source>
</reference>
<dbReference type="AlphaFoldDB" id="A0A517L9Y3"/>
<feature type="compositionally biased region" description="Basic and acidic residues" evidence="1">
    <location>
        <begin position="527"/>
        <end position="543"/>
    </location>
</feature>
<feature type="compositionally biased region" description="Basic and acidic residues" evidence="1">
    <location>
        <begin position="27"/>
        <end position="56"/>
    </location>
</feature>
<feature type="compositionally biased region" description="Basic and acidic residues" evidence="1">
    <location>
        <begin position="146"/>
        <end position="174"/>
    </location>
</feature>
<feature type="compositionally biased region" description="Low complexity" evidence="1">
    <location>
        <begin position="186"/>
        <end position="202"/>
    </location>
</feature>
<feature type="region of interest" description="Disordered" evidence="1">
    <location>
        <begin position="280"/>
        <end position="634"/>
    </location>
</feature>
<organism evidence="2 3">
    <name type="scientific">Venturia effusa</name>
    <dbReference type="NCBI Taxonomy" id="50376"/>
    <lineage>
        <taxon>Eukaryota</taxon>
        <taxon>Fungi</taxon>
        <taxon>Dikarya</taxon>
        <taxon>Ascomycota</taxon>
        <taxon>Pezizomycotina</taxon>
        <taxon>Dothideomycetes</taxon>
        <taxon>Pleosporomycetidae</taxon>
        <taxon>Venturiales</taxon>
        <taxon>Venturiaceae</taxon>
        <taxon>Venturia</taxon>
    </lineage>
</organism>
<feature type="compositionally biased region" description="Basic and acidic residues" evidence="1">
    <location>
        <begin position="100"/>
        <end position="130"/>
    </location>
</feature>
<feature type="compositionally biased region" description="Low complexity" evidence="1">
    <location>
        <begin position="14"/>
        <end position="26"/>
    </location>
</feature>
<protein>
    <submittedName>
        <fullName evidence="2">Uncharacterized protein</fullName>
    </submittedName>
</protein>
<feature type="compositionally biased region" description="Low complexity" evidence="1">
    <location>
        <begin position="566"/>
        <end position="623"/>
    </location>
</feature>
<evidence type="ECO:0000256" key="1">
    <source>
        <dbReference type="SAM" id="MobiDB-lite"/>
    </source>
</evidence>
<name>A0A517L9Y3_9PEZI</name>
<feature type="compositionally biased region" description="Basic and acidic residues" evidence="1">
    <location>
        <begin position="65"/>
        <end position="94"/>
    </location>
</feature>
<dbReference type="Proteomes" id="UP000316270">
    <property type="component" value="Chromosome 7"/>
</dbReference>
<feature type="compositionally biased region" description="Polar residues" evidence="1">
    <location>
        <begin position="131"/>
        <end position="144"/>
    </location>
</feature>
<evidence type="ECO:0000313" key="3">
    <source>
        <dbReference type="Proteomes" id="UP000316270"/>
    </source>
</evidence>
<sequence>MKQKQQHTLTAVQKAESSSASLASAKEVAHKEHAAALDALKKGHESAIETMRKDHTAALQNQSHRLQDEARKKADAHRRDLIDKADREKDELHRRIAAADIEKESALRDLGKAKQEAEEIIKKQTEKARSDMNNLQSQLRTEAQQESDKLTQSHSREQEVLRERATRAETELESLRNILQAQLAKPSPQSQRSQLSQPSQPSHIGIPTIIPSAEPVFTPFKKPRRKVDRREPARPSSHMFSDNGASLSLQNATSATSRSQWPKIRTFSEIDSMISESFQIFEDPQTSSELSDVPSSLPSDPRVLQELPVTDPRGNTNVGTASSNGSVSNPFFGPARPRSTEQAPANSAMRMAGGSTQANSSVTASRITETRRQSLSAAEDLPFEVEGSQTESRRSAFAAGKENRAPVNGAPKSGQSATRSAHFQTPKPKDKRAVHDPTRSSSPDYLGLSQPRSSQKMTTYGHSKQANGPSSGHNSQSAARGEPLSSVKRRLSTNAAEDTASKKRSKTAREQSMNQFEIPESQSQDIESQRVAETQLEHLESDSQHSQVLPRSTVPSVAANRMLSLSSASPRPTSQPRPSSAERASLSRARTSNSTRASTAATTNNAANRGKGRTVSGRSSTSRYDLRFSQELDG</sequence>
<evidence type="ECO:0000313" key="2">
    <source>
        <dbReference type="EMBL" id="QDS72440.1"/>
    </source>
</evidence>
<feature type="compositionally biased region" description="Polar residues" evidence="1">
    <location>
        <begin position="313"/>
        <end position="329"/>
    </location>
</feature>
<feature type="compositionally biased region" description="Basic and acidic residues" evidence="1">
    <location>
        <begin position="624"/>
        <end position="634"/>
    </location>
</feature>
<feature type="compositionally biased region" description="Basic and acidic residues" evidence="1">
    <location>
        <begin position="427"/>
        <end position="438"/>
    </location>
</feature>
<feature type="compositionally biased region" description="Polar residues" evidence="1">
    <location>
        <begin position="354"/>
        <end position="367"/>
    </location>
</feature>
<feature type="compositionally biased region" description="Polar residues" evidence="1">
    <location>
        <begin position="450"/>
        <end position="478"/>
    </location>
</feature>
<feature type="compositionally biased region" description="Polar residues" evidence="1">
    <location>
        <begin position="544"/>
        <end position="555"/>
    </location>
</feature>
<proteinExistence type="predicted"/>
<feature type="region of interest" description="Disordered" evidence="1">
    <location>
        <begin position="1"/>
        <end position="260"/>
    </location>
</feature>
<feature type="compositionally biased region" description="Low complexity" evidence="1">
    <location>
        <begin position="287"/>
        <end position="304"/>
    </location>
</feature>
<feature type="compositionally biased region" description="Polar residues" evidence="1">
    <location>
        <begin position="1"/>
        <end position="11"/>
    </location>
</feature>
<feature type="compositionally biased region" description="Polar residues" evidence="1">
    <location>
        <begin position="510"/>
        <end position="526"/>
    </location>
</feature>
<feature type="compositionally biased region" description="Polar residues" evidence="1">
    <location>
        <begin position="238"/>
        <end position="260"/>
    </location>
</feature>
<accession>A0A517L9Y3</accession>